<dbReference type="OrthoDB" id="28045at2759"/>
<dbReference type="AlphaFoldDB" id="Q4RUV8"/>
<proteinExistence type="predicted"/>
<accession>Q4RUV8</accession>
<reference evidence="2" key="1">
    <citation type="journal article" date="2004" name="Nature">
        <title>Genome duplication in the teleost fish Tetraodon nigroviridis reveals the early vertebrate proto-karyotype.</title>
        <authorList>
            <person name="Jaillon O."/>
            <person name="Aury J.-M."/>
            <person name="Brunet F."/>
            <person name="Petit J.-L."/>
            <person name="Stange-Thomann N."/>
            <person name="Mauceli E."/>
            <person name="Bouneau L."/>
            <person name="Fischer C."/>
            <person name="Ozouf-Costaz C."/>
            <person name="Bernot A."/>
            <person name="Nicaud S."/>
            <person name="Jaffe D."/>
            <person name="Fisher S."/>
            <person name="Lutfalla G."/>
            <person name="Dossat C."/>
            <person name="Segurens B."/>
            <person name="Dasilva C."/>
            <person name="Salanoubat M."/>
            <person name="Levy M."/>
            <person name="Boudet N."/>
            <person name="Castellano S."/>
            <person name="Anthouard V."/>
            <person name="Jubin C."/>
            <person name="Castelli V."/>
            <person name="Katinka M."/>
            <person name="Vacherie B."/>
            <person name="Biemont C."/>
            <person name="Skalli Z."/>
            <person name="Cattolico L."/>
            <person name="Poulain J."/>
            <person name="De Berardinis V."/>
            <person name="Cruaud C."/>
            <person name="Duprat S."/>
            <person name="Brottier P."/>
            <person name="Coutanceau J.-P."/>
            <person name="Gouzy J."/>
            <person name="Parra G."/>
            <person name="Lardier G."/>
            <person name="Chapple C."/>
            <person name="McKernan K.J."/>
            <person name="McEwan P."/>
            <person name="Bosak S."/>
            <person name="Kellis M."/>
            <person name="Volff J.-N."/>
            <person name="Guigo R."/>
            <person name="Zody M.C."/>
            <person name="Mesirov J."/>
            <person name="Lindblad-Toh K."/>
            <person name="Birren B."/>
            <person name="Nusbaum C."/>
            <person name="Kahn D."/>
            <person name="Robinson-Rechavi M."/>
            <person name="Laudet V."/>
            <person name="Schachter V."/>
            <person name="Quetier F."/>
            <person name="Saurin W."/>
            <person name="Scarpelli C."/>
            <person name="Wincker P."/>
            <person name="Lander E.S."/>
            <person name="Weissenbach J."/>
            <person name="Roest Crollius H."/>
        </authorList>
    </citation>
    <scope>NUCLEOTIDE SEQUENCE [LARGE SCALE GENOMIC DNA]</scope>
</reference>
<dbReference type="GO" id="GO:0035023">
    <property type="term" value="P:regulation of Rho protein signal transduction"/>
    <property type="evidence" value="ECO:0007669"/>
    <property type="project" value="TreeGrafter"/>
</dbReference>
<organism evidence="2">
    <name type="scientific">Tetraodon nigroviridis</name>
    <name type="common">Spotted green pufferfish</name>
    <name type="synonym">Chelonodon nigroviridis</name>
    <dbReference type="NCBI Taxonomy" id="99883"/>
    <lineage>
        <taxon>Eukaryota</taxon>
        <taxon>Metazoa</taxon>
        <taxon>Chordata</taxon>
        <taxon>Craniata</taxon>
        <taxon>Vertebrata</taxon>
        <taxon>Euteleostomi</taxon>
        <taxon>Actinopterygii</taxon>
        <taxon>Neopterygii</taxon>
        <taxon>Teleostei</taxon>
        <taxon>Neoteleostei</taxon>
        <taxon>Acanthomorphata</taxon>
        <taxon>Eupercaria</taxon>
        <taxon>Tetraodontiformes</taxon>
        <taxon>Tetradontoidea</taxon>
        <taxon>Tetraodontidae</taxon>
        <taxon>Tetraodon</taxon>
    </lineage>
</organism>
<dbReference type="EMBL" id="CAAE01014993">
    <property type="protein sequence ID" value="CAG07824.1"/>
    <property type="molecule type" value="Genomic_DNA"/>
</dbReference>
<dbReference type="PANTHER" id="PTHR13944:SF22">
    <property type="entry name" value="RHO GUANINE NUCLEOTIDE EXCHANGE FACTOR 28"/>
    <property type="match status" value="1"/>
</dbReference>
<dbReference type="Pfam" id="PF00023">
    <property type="entry name" value="Ank"/>
    <property type="match status" value="1"/>
</dbReference>
<comment type="caution">
    <text evidence="2">The sequence shown here is derived from an EMBL/GenBank/DDBJ whole genome shotgun (WGS) entry which is preliminary data.</text>
</comment>
<dbReference type="InterPro" id="IPR036770">
    <property type="entry name" value="Ankyrin_rpt-contain_sf"/>
</dbReference>
<gene>
    <name evidence="2" type="ORF">GSTENG00028621001</name>
</gene>
<reference evidence="2" key="2">
    <citation type="submission" date="2004-02" db="EMBL/GenBank/DDBJ databases">
        <authorList>
            <consortium name="Genoscope"/>
            <consortium name="Whitehead Institute Centre for Genome Research"/>
        </authorList>
    </citation>
    <scope>NUCLEOTIDE SEQUENCE</scope>
</reference>
<dbReference type="Gene3D" id="1.25.40.20">
    <property type="entry name" value="Ankyrin repeat-containing domain"/>
    <property type="match status" value="1"/>
</dbReference>
<feature type="region of interest" description="Disordered" evidence="1">
    <location>
        <begin position="273"/>
        <end position="316"/>
    </location>
</feature>
<dbReference type="InterPro" id="IPR051632">
    <property type="entry name" value="Rho_GEF"/>
</dbReference>
<dbReference type="SUPFAM" id="SSF48403">
    <property type="entry name" value="Ankyrin repeat"/>
    <property type="match status" value="1"/>
</dbReference>
<dbReference type="PANTHER" id="PTHR13944">
    <property type="entry name" value="AGAP007712-PA"/>
    <property type="match status" value="1"/>
</dbReference>
<dbReference type="KEGG" id="tng:GSTEN00028621G001"/>
<protein>
    <submittedName>
        <fullName evidence="2">(spotted green pufferfish) hypothetical protein</fullName>
    </submittedName>
</protein>
<sequence>MSTGGKGRPCPLGGGHNLAEVVLVHAYLCSEQASLIWVGEASLEYVQDDAQDLAEHLVMHGHGLTAADHKELSSLFSLGLESHRFTMDHQVALAMANLNIPPNWNVLGSHSGNEHGHRESPLHLAVRWGLYRLAELLLCQPGGLMAVNMPNDEGVSPLQLAQTGGNTKLLELLRHPPNPLATPPAGLSQVWANQSHLLRFCHDTENLTLTVRQNLRWASEERRRSDILLLRERLRDQGFLREIKALKRERVETITEKEEAVDDPLEEVLYSDVNGETSTEDENMRMQRKTGKKDASPRGVHRLKEKKLSVRESQASSPTLAATARLAAMIHGKDRTYSNNVKVDQEAGFDMKDHPPVHISPLRNQRRSRCACVSYSYSSPKAKPSRPQLNRDVTIGDLAEGE</sequence>
<feature type="region of interest" description="Disordered" evidence="1">
    <location>
        <begin position="377"/>
        <end position="402"/>
    </location>
</feature>
<name>Q4RUV8_TETNG</name>
<dbReference type="InterPro" id="IPR002110">
    <property type="entry name" value="Ankyrin_rpt"/>
</dbReference>
<evidence type="ECO:0000313" key="2">
    <source>
        <dbReference type="EMBL" id="CAG07824.1"/>
    </source>
</evidence>
<evidence type="ECO:0000256" key="1">
    <source>
        <dbReference type="SAM" id="MobiDB-lite"/>
    </source>
</evidence>